<dbReference type="InterPro" id="IPR051628">
    <property type="entry name" value="LUBAC_E3_Ligases"/>
</dbReference>
<evidence type="ECO:0000313" key="10">
    <source>
        <dbReference type="Proteomes" id="UP001303889"/>
    </source>
</evidence>
<dbReference type="InterPro" id="IPR044066">
    <property type="entry name" value="TRIAD_supradom"/>
</dbReference>
<dbReference type="SMART" id="SM00647">
    <property type="entry name" value="IBR"/>
    <property type="match status" value="2"/>
</dbReference>
<dbReference type="InterPro" id="IPR013083">
    <property type="entry name" value="Znf_RING/FYVE/PHD"/>
</dbReference>
<comment type="pathway">
    <text evidence="1">Protein modification; protein ubiquitination.</text>
</comment>
<keyword evidence="5" id="KW-0863">Zinc-finger</keyword>
<dbReference type="AlphaFoldDB" id="A0AAN6RWM2"/>
<dbReference type="SUPFAM" id="SSF57850">
    <property type="entry name" value="RING/U-box"/>
    <property type="match status" value="2"/>
</dbReference>
<reference evidence="9" key="1">
    <citation type="journal article" date="2023" name="Mol. Phylogenet. Evol.">
        <title>Genome-scale phylogeny and comparative genomics of the fungal order Sordariales.</title>
        <authorList>
            <person name="Hensen N."/>
            <person name="Bonometti L."/>
            <person name="Westerberg I."/>
            <person name="Brannstrom I.O."/>
            <person name="Guillou S."/>
            <person name="Cros-Aarteil S."/>
            <person name="Calhoun S."/>
            <person name="Haridas S."/>
            <person name="Kuo A."/>
            <person name="Mondo S."/>
            <person name="Pangilinan J."/>
            <person name="Riley R."/>
            <person name="LaButti K."/>
            <person name="Andreopoulos B."/>
            <person name="Lipzen A."/>
            <person name="Chen C."/>
            <person name="Yan M."/>
            <person name="Daum C."/>
            <person name="Ng V."/>
            <person name="Clum A."/>
            <person name="Steindorff A."/>
            <person name="Ohm R.A."/>
            <person name="Martin F."/>
            <person name="Silar P."/>
            <person name="Natvig D.O."/>
            <person name="Lalanne C."/>
            <person name="Gautier V."/>
            <person name="Ament-Velasquez S.L."/>
            <person name="Kruys A."/>
            <person name="Hutchinson M.I."/>
            <person name="Powell A.J."/>
            <person name="Barry K."/>
            <person name="Miller A.N."/>
            <person name="Grigoriev I.V."/>
            <person name="Debuchy R."/>
            <person name="Gladieux P."/>
            <person name="Hiltunen Thoren M."/>
            <person name="Johannesson H."/>
        </authorList>
    </citation>
    <scope>NUCLEOTIDE SEQUENCE</scope>
    <source>
        <strain evidence="9">CBS 103.79</strain>
    </source>
</reference>
<dbReference type="Pfam" id="PF01485">
    <property type="entry name" value="IBR"/>
    <property type="match status" value="1"/>
</dbReference>
<sequence>MSRGSGFHRVDRRKVHCYWPRPSRTARLSFHIEYIAWEVQERFTVGDYKVLGSTVRANAPAGKGNRHNPSAWVVRLLDLPVTATERDILKDIPDLNLPHSVQLGEANYLMNADFITNWVKSMFFQFGPLEWWGVSTSSKGKRVKAQARYFEESHARQAASSLDNTELIQETTRLTVRVATSAKFKVSTRVFDALRERIEAQKPDWKSNHLHFVVYPPHMGYRVLNLEGEDSGLMAQAKEALEGIVSGEVARKDGKDLWSTSFMGNGDGYQRAKKLEREHGVVIVRDRRKSQLRLFGPEAACKRVVAALEILTLEAISDNHVIELSPDEFRWACQGGFQALAFHLGTNKATFDIVSTPKRILISGSKADHATAIAIIARRTLDAGSAAPTTQTDCSVCWTKAEDPVRTTCDHVYCAGCFSDFCQAAGTAASAFRLTCVGAQGTCGRVLPLTELRDLLSSSAFEVVLSSSFASHIRRHPADFRYCPTPECGHVYRTTPDRGHIHLWSPIDPHNKSATFTCPRCLVSTCTSCHSPPHPHLSCAAQRDAVLAQAKKALGAQDCPGCGTAIEKVDGCNNVACGGCGTHLCWVCLKTFETNGGCYEHLNEVHGGAY</sequence>
<dbReference type="GO" id="GO:0000151">
    <property type="term" value="C:ubiquitin ligase complex"/>
    <property type="evidence" value="ECO:0007669"/>
    <property type="project" value="TreeGrafter"/>
</dbReference>
<evidence type="ECO:0000259" key="8">
    <source>
        <dbReference type="PROSITE" id="PS51873"/>
    </source>
</evidence>
<evidence type="ECO:0000256" key="1">
    <source>
        <dbReference type="ARBA" id="ARBA00004906"/>
    </source>
</evidence>
<dbReference type="GO" id="GO:0043130">
    <property type="term" value="F:ubiquitin binding"/>
    <property type="evidence" value="ECO:0007669"/>
    <property type="project" value="TreeGrafter"/>
</dbReference>
<dbReference type="Gene3D" id="3.30.40.10">
    <property type="entry name" value="Zinc/RING finger domain, C3HC4 (zinc finger)"/>
    <property type="match status" value="1"/>
</dbReference>
<dbReference type="InterPro" id="IPR013087">
    <property type="entry name" value="Znf_C2H2_type"/>
</dbReference>
<evidence type="ECO:0000256" key="2">
    <source>
        <dbReference type="ARBA" id="ARBA00022679"/>
    </source>
</evidence>
<name>A0AAN6RWM2_9PEZI</name>
<evidence type="ECO:0000256" key="6">
    <source>
        <dbReference type="ARBA" id="ARBA00022786"/>
    </source>
</evidence>
<dbReference type="PANTHER" id="PTHR22770:SF13">
    <property type="entry name" value="RING-TYPE DOMAIN-CONTAINING PROTEIN"/>
    <property type="match status" value="1"/>
</dbReference>
<organism evidence="9 10">
    <name type="scientific">Staphylotrichum tortipilum</name>
    <dbReference type="NCBI Taxonomy" id="2831512"/>
    <lineage>
        <taxon>Eukaryota</taxon>
        <taxon>Fungi</taxon>
        <taxon>Dikarya</taxon>
        <taxon>Ascomycota</taxon>
        <taxon>Pezizomycotina</taxon>
        <taxon>Sordariomycetes</taxon>
        <taxon>Sordariomycetidae</taxon>
        <taxon>Sordariales</taxon>
        <taxon>Chaetomiaceae</taxon>
        <taxon>Staphylotrichum</taxon>
    </lineage>
</organism>
<dbReference type="GO" id="GO:0043161">
    <property type="term" value="P:proteasome-mediated ubiquitin-dependent protein catabolic process"/>
    <property type="evidence" value="ECO:0007669"/>
    <property type="project" value="TreeGrafter"/>
</dbReference>
<protein>
    <recommendedName>
        <fullName evidence="8">RING-type domain-containing protein</fullName>
    </recommendedName>
</protein>
<comment type="caution">
    <text evidence="9">The sequence shown here is derived from an EMBL/GenBank/DDBJ whole genome shotgun (WGS) entry which is preliminary data.</text>
</comment>
<feature type="domain" description="RING-type" evidence="8">
    <location>
        <begin position="390"/>
        <end position="610"/>
    </location>
</feature>
<dbReference type="CDD" id="cd22585">
    <property type="entry name" value="Rcat_RBR_DEAH12-like"/>
    <property type="match status" value="1"/>
</dbReference>
<proteinExistence type="predicted"/>
<evidence type="ECO:0000256" key="7">
    <source>
        <dbReference type="ARBA" id="ARBA00022833"/>
    </source>
</evidence>
<dbReference type="PROSITE" id="PS51873">
    <property type="entry name" value="TRIAD"/>
    <property type="match status" value="1"/>
</dbReference>
<keyword evidence="6" id="KW-0833">Ubl conjugation pathway</keyword>
<gene>
    <name evidence="9" type="ORF">C8A05DRAFT_41841</name>
</gene>
<dbReference type="Gene3D" id="1.20.120.1750">
    <property type="match status" value="1"/>
</dbReference>
<evidence type="ECO:0000313" key="9">
    <source>
        <dbReference type="EMBL" id="KAK3905178.1"/>
    </source>
</evidence>
<dbReference type="GO" id="GO:0097039">
    <property type="term" value="P:protein linear polyubiquitination"/>
    <property type="evidence" value="ECO:0007669"/>
    <property type="project" value="TreeGrafter"/>
</dbReference>
<accession>A0AAN6RWM2</accession>
<reference evidence="9" key="2">
    <citation type="submission" date="2023-05" db="EMBL/GenBank/DDBJ databases">
        <authorList>
            <consortium name="Lawrence Berkeley National Laboratory"/>
            <person name="Steindorff A."/>
            <person name="Hensen N."/>
            <person name="Bonometti L."/>
            <person name="Westerberg I."/>
            <person name="Brannstrom I.O."/>
            <person name="Guillou S."/>
            <person name="Cros-Aarteil S."/>
            <person name="Calhoun S."/>
            <person name="Haridas S."/>
            <person name="Kuo A."/>
            <person name="Mondo S."/>
            <person name="Pangilinan J."/>
            <person name="Riley R."/>
            <person name="Labutti K."/>
            <person name="Andreopoulos B."/>
            <person name="Lipzen A."/>
            <person name="Chen C."/>
            <person name="Yanf M."/>
            <person name="Daum C."/>
            <person name="Ng V."/>
            <person name="Clum A."/>
            <person name="Ohm R."/>
            <person name="Martin F."/>
            <person name="Silar P."/>
            <person name="Natvig D."/>
            <person name="Lalanne C."/>
            <person name="Gautier V."/>
            <person name="Ament-Velasquez S.L."/>
            <person name="Kruys A."/>
            <person name="Hutchinson M.I."/>
            <person name="Powell A.J."/>
            <person name="Barry K."/>
            <person name="Miller A.N."/>
            <person name="Grigoriev I.V."/>
            <person name="Debuchy R."/>
            <person name="Gladieux P."/>
            <person name="Thoren M.H."/>
            <person name="Johannesson H."/>
        </authorList>
    </citation>
    <scope>NUCLEOTIDE SEQUENCE</scope>
    <source>
        <strain evidence="9">CBS 103.79</strain>
    </source>
</reference>
<keyword evidence="2" id="KW-0808">Transferase</keyword>
<dbReference type="GO" id="GO:0008270">
    <property type="term" value="F:zinc ion binding"/>
    <property type="evidence" value="ECO:0007669"/>
    <property type="project" value="UniProtKB-KW"/>
</dbReference>
<dbReference type="EMBL" id="MU855368">
    <property type="protein sequence ID" value="KAK3905178.1"/>
    <property type="molecule type" value="Genomic_DNA"/>
</dbReference>
<keyword evidence="10" id="KW-1185">Reference proteome</keyword>
<evidence type="ECO:0000256" key="4">
    <source>
        <dbReference type="ARBA" id="ARBA00022737"/>
    </source>
</evidence>
<dbReference type="Proteomes" id="UP001303889">
    <property type="component" value="Unassembled WGS sequence"/>
</dbReference>
<dbReference type="PANTHER" id="PTHR22770">
    <property type="entry name" value="UBIQUITIN CONJUGATING ENZYME 7 INTERACTING PROTEIN-RELATED"/>
    <property type="match status" value="1"/>
</dbReference>
<dbReference type="CDD" id="cd20335">
    <property type="entry name" value="BRcat_RBR"/>
    <property type="match status" value="1"/>
</dbReference>
<evidence type="ECO:0000256" key="5">
    <source>
        <dbReference type="ARBA" id="ARBA00022771"/>
    </source>
</evidence>
<evidence type="ECO:0000256" key="3">
    <source>
        <dbReference type="ARBA" id="ARBA00022723"/>
    </source>
</evidence>
<keyword evidence="3" id="KW-0479">Metal-binding</keyword>
<dbReference type="InterPro" id="IPR002867">
    <property type="entry name" value="IBR_dom"/>
</dbReference>
<dbReference type="PROSITE" id="PS00028">
    <property type="entry name" value="ZINC_FINGER_C2H2_1"/>
    <property type="match status" value="1"/>
</dbReference>
<keyword evidence="7" id="KW-0862">Zinc</keyword>
<dbReference type="Pfam" id="PF26200">
    <property type="entry name" value="Rcat_RNF216"/>
    <property type="match status" value="1"/>
</dbReference>
<keyword evidence="4" id="KW-0677">Repeat</keyword>
<dbReference type="GO" id="GO:0004842">
    <property type="term" value="F:ubiquitin-protein transferase activity"/>
    <property type="evidence" value="ECO:0007669"/>
    <property type="project" value="TreeGrafter"/>
</dbReference>